<gene>
    <name evidence="2" type="ORF">SERLADRAFT_411574</name>
</gene>
<reference evidence="2" key="1">
    <citation type="submission" date="2011-04" db="EMBL/GenBank/DDBJ databases">
        <title>Evolution of plant cell wall degrading machinery underlies the functional diversity of forest fungi.</title>
        <authorList>
            <consortium name="US DOE Joint Genome Institute (JGI-PGF)"/>
            <person name="Eastwood D.C."/>
            <person name="Floudas D."/>
            <person name="Binder M."/>
            <person name="Majcherczyk A."/>
            <person name="Schneider P."/>
            <person name="Aerts A."/>
            <person name="Asiegbu F.O."/>
            <person name="Baker S.E."/>
            <person name="Barry K."/>
            <person name="Bendiksby M."/>
            <person name="Blumentritt M."/>
            <person name="Coutinho P.M."/>
            <person name="Cullen D."/>
            <person name="Cullen D."/>
            <person name="Gathman A."/>
            <person name="Goodell B."/>
            <person name="Henrissat B."/>
            <person name="Ihrmark K."/>
            <person name="Kauserud H."/>
            <person name="Kohler A."/>
            <person name="LaButti K."/>
            <person name="Lapidus A."/>
            <person name="Lavin J.L."/>
            <person name="Lee Y.-H."/>
            <person name="Lindquist E."/>
            <person name="Lilly W."/>
            <person name="Lucas S."/>
            <person name="Morin E."/>
            <person name="Murat C."/>
            <person name="Oguiza J.A."/>
            <person name="Park J."/>
            <person name="Pisabarro A.G."/>
            <person name="Riley R."/>
            <person name="Rosling A."/>
            <person name="Salamov A."/>
            <person name="Schmidt O."/>
            <person name="Schmutz J."/>
            <person name="Skrede I."/>
            <person name="Stenlid J."/>
            <person name="Wiebenga A."/>
            <person name="Xie X."/>
            <person name="Kues U."/>
            <person name="Hibbett D.S."/>
            <person name="Hoffmeister D."/>
            <person name="Hogberg N."/>
            <person name="Martin F."/>
            <person name="Grigoriev I.V."/>
            <person name="Watkinson S.C."/>
        </authorList>
    </citation>
    <scope>NUCLEOTIDE SEQUENCE</scope>
    <source>
        <strain evidence="2">S7.9</strain>
    </source>
</reference>
<feature type="region of interest" description="Disordered" evidence="1">
    <location>
        <begin position="335"/>
        <end position="367"/>
    </location>
</feature>
<sequence length="367" mass="41911">MGLIINGEKYALFHKVAKSLLERNIRLSLLKKRQMVCKVPSAGITRHEVDVATGGKYMGIMVLWLKTWWTNCNPQLICGWYCDTVEALGVVSNAAVDTEQSGYREQQYCKQAYHAMSPTRPQPSKDTTTCVWGSHRNIKPEIFWNQLCQYWSPGFETLLQQGLDNGWYNPDITLHRLVFHYIFIPWLKMELDLFISRFNRTAPWHNPIKILPHGRPINIFTKLDQFKSCDFAIKLHPPYLKEVCLKYAPPDHFVFNLVPPAFATEAHAFLQRSGSPVVNCNNAWVIFHNTLAYFESIVNDDPELQTAIASHPEVLVDGLVGIKYMPVVNMPPYPTQSDSGSEVVYLSDEGGSDFENSWTDDSESPDH</sequence>
<dbReference type="HOGENOM" id="CLU_754714_0_0_1"/>
<protein>
    <submittedName>
        <fullName evidence="2">Uncharacterized protein</fullName>
    </submittedName>
</protein>
<dbReference type="EMBL" id="GL945443">
    <property type="protein sequence ID" value="EGO19534.1"/>
    <property type="molecule type" value="Genomic_DNA"/>
</dbReference>
<evidence type="ECO:0000313" key="2">
    <source>
        <dbReference type="EMBL" id="EGO19534.1"/>
    </source>
</evidence>
<feature type="compositionally biased region" description="Acidic residues" evidence="1">
    <location>
        <begin position="358"/>
        <end position="367"/>
    </location>
</feature>
<dbReference type="KEGG" id="sla:SERLADRAFT_411574"/>
<name>F8PB94_SERL9</name>
<dbReference type="Proteomes" id="UP000008064">
    <property type="component" value="Unassembled WGS sequence"/>
</dbReference>
<organism>
    <name type="scientific">Serpula lacrymans var. lacrymans (strain S7.9)</name>
    <name type="common">Dry rot fungus</name>
    <dbReference type="NCBI Taxonomy" id="578457"/>
    <lineage>
        <taxon>Eukaryota</taxon>
        <taxon>Fungi</taxon>
        <taxon>Dikarya</taxon>
        <taxon>Basidiomycota</taxon>
        <taxon>Agaricomycotina</taxon>
        <taxon>Agaricomycetes</taxon>
        <taxon>Agaricomycetidae</taxon>
        <taxon>Boletales</taxon>
        <taxon>Coniophorineae</taxon>
        <taxon>Serpulaceae</taxon>
        <taxon>Serpula</taxon>
    </lineage>
</organism>
<proteinExistence type="predicted"/>
<evidence type="ECO:0000256" key="1">
    <source>
        <dbReference type="SAM" id="MobiDB-lite"/>
    </source>
</evidence>
<dbReference type="RefSeq" id="XP_007323667.1">
    <property type="nucleotide sequence ID" value="XM_007323605.1"/>
</dbReference>
<dbReference type="OrthoDB" id="5946233at2759"/>
<accession>F8PB94</accession>
<dbReference type="GeneID" id="18812950"/>
<dbReference type="AlphaFoldDB" id="F8PB94"/>